<protein>
    <recommendedName>
        <fullName evidence="1">peptidylprolyl isomerase</fullName>
        <ecNumber evidence="1">5.2.1.8</ecNumber>
    </recommendedName>
</protein>
<dbReference type="EC" id="5.2.1.8" evidence="1"/>
<sequence>MKRRVFLGGAAAAVAAPVLAQAQAPGPVRVRLDTADGPIVLELYPDKAPITAGNFLRYVDEKRFDGATFYRASKVPNAPEFGLVQGGVQNDPARVLKPIAHEPTTKTGLSHTNGAISMGRTSPGTATSDFFICVGDMTYMDADPKQPGDNLGFAAFGKVVEGMEMVQKILAAPTSPTAGEGVMKGEMLAQPVKIVTARRLPA</sequence>
<dbReference type="InterPro" id="IPR029000">
    <property type="entry name" value="Cyclophilin-like_dom_sf"/>
</dbReference>
<evidence type="ECO:0000259" key="5">
    <source>
        <dbReference type="PROSITE" id="PS50072"/>
    </source>
</evidence>
<keyword evidence="4" id="KW-0732">Signal</keyword>
<dbReference type="PROSITE" id="PS50072">
    <property type="entry name" value="CSA_PPIASE_2"/>
    <property type="match status" value="1"/>
</dbReference>
<dbReference type="Gene3D" id="2.40.100.10">
    <property type="entry name" value="Cyclophilin-like"/>
    <property type="match status" value="1"/>
</dbReference>
<keyword evidence="7" id="KW-1185">Reference proteome</keyword>
<gene>
    <name evidence="6" type="ORF">ABID41_000063</name>
</gene>
<evidence type="ECO:0000256" key="4">
    <source>
        <dbReference type="SAM" id="SignalP"/>
    </source>
</evidence>
<feature type="signal peptide" evidence="4">
    <location>
        <begin position="1"/>
        <end position="22"/>
    </location>
</feature>
<comment type="caution">
    <text evidence="6">The sequence shown here is derived from an EMBL/GenBank/DDBJ whole genome shotgun (WGS) entry which is preliminary data.</text>
</comment>
<dbReference type="RefSeq" id="WP_331931915.1">
    <property type="nucleotide sequence ID" value="NZ_JBEPLU010000001.1"/>
</dbReference>
<feature type="chain" id="PRO_5045886056" description="peptidylprolyl isomerase" evidence="4">
    <location>
        <begin position="23"/>
        <end position="202"/>
    </location>
</feature>
<evidence type="ECO:0000256" key="1">
    <source>
        <dbReference type="ARBA" id="ARBA00013194"/>
    </source>
</evidence>
<feature type="domain" description="PPIase cyclophilin-type" evidence="5">
    <location>
        <begin position="37"/>
        <end position="199"/>
    </location>
</feature>
<evidence type="ECO:0000313" key="6">
    <source>
        <dbReference type="EMBL" id="MET3524968.1"/>
    </source>
</evidence>
<reference evidence="6 7" key="1">
    <citation type="submission" date="2024-06" db="EMBL/GenBank/DDBJ databases">
        <title>Genomic Encyclopedia of Type Strains, Phase IV (KMG-IV): sequencing the most valuable type-strain genomes for metagenomic binning, comparative biology and taxonomic classification.</title>
        <authorList>
            <person name="Goeker M."/>
        </authorList>
    </citation>
    <scope>NUCLEOTIDE SEQUENCE [LARGE SCALE GENOMIC DNA]</scope>
    <source>
        <strain evidence="6 7">DSM 17809</strain>
    </source>
</reference>
<dbReference type="Pfam" id="PF00160">
    <property type="entry name" value="Pro_isomerase"/>
    <property type="match status" value="1"/>
</dbReference>
<dbReference type="SUPFAM" id="SSF50891">
    <property type="entry name" value="Cyclophilin-like"/>
    <property type="match status" value="1"/>
</dbReference>
<dbReference type="GO" id="GO:0003755">
    <property type="term" value="F:peptidyl-prolyl cis-trans isomerase activity"/>
    <property type="evidence" value="ECO:0007669"/>
    <property type="project" value="UniProtKB-EC"/>
</dbReference>
<accession>A0ABV2ED73</accession>
<dbReference type="InterPro" id="IPR044665">
    <property type="entry name" value="E_coli_cyclophilin_A-like"/>
</dbReference>
<keyword evidence="2" id="KW-0697">Rotamase</keyword>
<evidence type="ECO:0000256" key="2">
    <source>
        <dbReference type="ARBA" id="ARBA00023110"/>
    </source>
</evidence>
<name>A0ABV2ED73_9CAUL</name>
<dbReference type="Proteomes" id="UP001549110">
    <property type="component" value="Unassembled WGS sequence"/>
</dbReference>
<keyword evidence="3 6" id="KW-0413">Isomerase</keyword>
<evidence type="ECO:0000256" key="3">
    <source>
        <dbReference type="ARBA" id="ARBA00023235"/>
    </source>
</evidence>
<proteinExistence type="predicted"/>
<evidence type="ECO:0000313" key="7">
    <source>
        <dbReference type="Proteomes" id="UP001549110"/>
    </source>
</evidence>
<dbReference type="EMBL" id="JBEPLU010000001">
    <property type="protein sequence ID" value="MET3524968.1"/>
    <property type="molecule type" value="Genomic_DNA"/>
</dbReference>
<dbReference type="PANTHER" id="PTHR43246">
    <property type="entry name" value="PEPTIDYL-PROLYL CIS-TRANS ISOMERASE CYP38, CHLOROPLASTIC"/>
    <property type="match status" value="1"/>
</dbReference>
<organism evidence="6 7">
    <name type="scientific">Phenylobacterium koreense</name>
    <dbReference type="NCBI Taxonomy" id="266125"/>
    <lineage>
        <taxon>Bacteria</taxon>
        <taxon>Pseudomonadati</taxon>
        <taxon>Pseudomonadota</taxon>
        <taxon>Alphaproteobacteria</taxon>
        <taxon>Caulobacterales</taxon>
        <taxon>Caulobacteraceae</taxon>
        <taxon>Phenylobacterium</taxon>
    </lineage>
</organism>
<dbReference type="InterPro" id="IPR002130">
    <property type="entry name" value="Cyclophilin-type_PPIase_dom"/>
</dbReference>